<keyword evidence="1" id="KW-0175">Coiled coil</keyword>
<feature type="domain" description="CT398-like coiled coil hairpin" evidence="2">
    <location>
        <begin position="10"/>
        <end position="140"/>
    </location>
</feature>
<feature type="coiled-coil region" evidence="1">
    <location>
        <begin position="37"/>
        <end position="78"/>
    </location>
</feature>
<evidence type="ECO:0000256" key="1">
    <source>
        <dbReference type="SAM" id="Coils"/>
    </source>
</evidence>
<name>X1VU36_9ZZZZ</name>
<proteinExistence type="predicted"/>
<comment type="caution">
    <text evidence="3">The sequence shown here is derived from an EMBL/GenBank/DDBJ whole genome shotgun (WGS) entry which is preliminary data.</text>
</comment>
<gene>
    <name evidence="3" type="ORF">S12H4_42345</name>
</gene>
<dbReference type="Gene3D" id="1.10.287.1490">
    <property type="match status" value="1"/>
</dbReference>
<protein>
    <recommendedName>
        <fullName evidence="2">CT398-like coiled coil hairpin domain-containing protein</fullName>
    </recommendedName>
</protein>
<sequence length="144" mass="16221">MSQPFKLYRLQQIDSKINSTRSRLTEIEISLNDNSALQAAQHQAETASQSLQEAQEALQIAERNVQDLQIKIQQSEASLYGGKIKNPKELQDIQSEAASLNKYFTVLEERQLDAMLLVEEAELELNKSESTLRSRQADNAGKNS</sequence>
<dbReference type="SUPFAM" id="SSF57997">
    <property type="entry name" value="Tropomyosin"/>
    <property type="match status" value="1"/>
</dbReference>
<feature type="non-terminal residue" evidence="3">
    <location>
        <position position="144"/>
    </location>
</feature>
<dbReference type="InterPro" id="IPR056003">
    <property type="entry name" value="CT398_CC_hairpin"/>
</dbReference>
<evidence type="ECO:0000313" key="3">
    <source>
        <dbReference type="EMBL" id="GAJ13640.1"/>
    </source>
</evidence>
<reference evidence="3" key="1">
    <citation type="journal article" date="2014" name="Front. Microbiol.">
        <title>High frequency of phylogenetically diverse reductive dehalogenase-homologous genes in deep subseafloor sedimentary metagenomes.</title>
        <authorList>
            <person name="Kawai M."/>
            <person name="Futagami T."/>
            <person name="Toyoda A."/>
            <person name="Takaki Y."/>
            <person name="Nishi S."/>
            <person name="Hori S."/>
            <person name="Arai W."/>
            <person name="Tsubouchi T."/>
            <person name="Morono Y."/>
            <person name="Uchiyama I."/>
            <person name="Ito T."/>
            <person name="Fujiyama A."/>
            <person name="Inagaki F."/>
            <person name="Takami H."/>
        </authorList>
    </citation>
    <scope>NUCLEOTIDE SEQUENCE</scope>
    <source>
        <strain evidence="3">Expedition CK06-06</strain>
    </source>
</reference>
<dbReference type="Pfam" id="PF24481">
    <property type="entry name" value="CT398_CC"/>
    <property type="match status" value="1"/>
</dbReference>
<dbReference type="AlphaFoldDB" id="X1VU36"/>
<evidence type="ECO:0000259" key="2">
    <source>
        <dbReference type="Pfam" id="PF24481"/>
    </source>
</evidence>
<dbReference type="EMBL" id="BARW01025896">
    <property type="protein sequence ID" value="GAJ13640.1"/>
    <property type="molecule type" value="Genomic_DNA"/>
</dbReference>
<accession>X1VU36</accession>
<organism evidence="3">
    <name type="scientific">marine sediment metagenome</name>
    <dbReference type="NCBI Taxonomy" id="412755"/>
    <lineage>
        <taxon>unclassified sequences</taxon>
        <taxon>metagenomes</taxon>
        <taxon>ecological metagenomes</taxon>
    </lineage>
</organism>